<dbReference type="PANTHER" id="PTHR42800:SF3">
    <property type="entry name" value="GLYCOSYL HYDROLASE FAMILY 32 N-TERMINAL DOMAIN-CONTAINING PROTEIN"/>
    <property type="match status" value="1"/>
</dbReference>
<dbReference type="InterPro" id="IPR023296">
    <property type="entry name" value="Glyco_hydro_beta-prop_sf"/>
</dbReference>
<name>A0A7I8DK30_9FIRM</name>
<dbReference type="Gene3D" id="2.115.10.20">
    <property type="entry name" value="Glycosyl hydrolase domain, family 43"/>
    <property type="match status" value="1"/>
</dbReference>
<keyword evidence="2" id="KW-0378">Hydrolase</keyword>
<evidence type="ECO:0000259" key="4">
    <source>
        <dbReference type="Pfam" id="PF00251"/>
    </source>
</evidence>
<dbReference type="SMART" id="SM00640">
    <property type="entry name" value="Glyco_32"/>
    <property type="match status" value="1"/>
</dbReference>
<dbReference type="GO" id="GO:0005987">
    <property type="term" value="P:sucrose catabolic process"/>
    <property type="evidence" value="ECO:0007669"/>
    <property type="project" value="TreeGrafter"/>
</dbReference>
<evidence type="ECO:0000313" key="6">
    <source>
        <dbReference type="Proteomes" id="UP000515703"/>
    </source>
</evidence>
<organism evidence="5 6">
    <name type="scientific">Anaerocolumna chitinilytica</name>
    <dbReference type="NCBI Taxonomy" id="1727145"/>
    <lineage>
        <taxon>Bacteria</taxon>
        <taxon>Bacillati</taxon>
        <taxon>Bacillota</taxon>
        <taxon>Clostridia</taxon>
        <taxon>Lachnospirales</taxon>
        <taxon>Lachnospiraceae</taxon>
        <taxon>Anaerocolumna</taxon>
    </lineage>
</organism>
<keyword evidence="3" id="KW-0326">Glycosidase</keyword>
<protein>
    <submittedName>
        <fullName evidence="5">2,6-beta-D-fructofuranosidase</fullName>
    </submittedName>
</protein>
<dbReference type="InterPro" id="IPR001362">
    <property type="entry name" value="Glyco_hydro_32"/>
</dbReference>
<dbReference type="GO" id="GO:0004575">
    <property type="term" value="F:sucrose alpha-glucosidase activity"/>
    <property type="evidence" value="ECO:0007669"/>
    <property type="project" value="TreeGrafter"/>
</dbReference>
<gene>
    <name evidence="5" type="ORF">bsdcttw_07450</name>
</gene>
<sequence length="538" mass="61114">MIKRDILCEHDYLHIPIIPGGKRNDMQIWAGGELVRSFCLALTDEGGEYFYLKVSQHKDKTLTLLVADPEGITETALNRIVSGGKASSLHPLYPNLYREPLRPLYHFSSKRGWLNDPNGLFYKDGLYHMYYQHNPLGTPHGSVNICWGHAISKDLLHWEEKDDAILPWRRDWSIASGSAVVDTENRAGYGKDAIIAAFTALGTQNIKNGRDYPSGGQFLAASTDGGYTFYLFSHEATVPTQSGYGWRDPRLFRYDDHYVMAVYETDENNRNCVSFYVSDNFHDWKLTSRNDDLYECPDIFPLTVEGTDEVKWVLYGADCMARVGDFDGYHFTESGQFNPLDYGNASYAGQTWSHQPEGKRIHISWVRGMGGTGEDLGYENMPFSQCMTIPCEITLRKGRDGLRVCRAPIQQIEQLRQELLFENNFQQTAETSIEIVTPAQYVIDLSSCTDMLSIRVGAHTIHYQASERKLLFENGRSVLLDRESLQFTVLIDTTTVELCFEDSVTASYAMSSEHMSLIIKGSCTVSCQCYQMKNIWEQ</sequence>
<keyword evidence="6" id="KW-1185">Reference proteome</keyword>
<feature type="domain" description="Glycosyl hydrolase family 32 N-terminal" evidence="4">
    <location>
        <begin position="106"/>
        <end position="399"/>
    </location>
</feature>
<dbReference type="GO" id="GO:0005737">
    <property type="term" value="C:cytoplasm"/>
    <property type="evidence" value="ECO:0007669"/>
    <property type="project" value="TreeGrafter"/>
</dbReference>
<dbReference type="PANTHER" id="PTHR42800">
    <property type="entry name" value="EXOINULINASE INUD (AFU_ORTHOLOGUE AFUA_5G00480)"/>
    <property type="match status" value="1"/>
</dbReference>
<dbReference type="InterPro" id="IPR013148">
    <property type="entry name" value="Glyco_hydro_32_N"/>
</dbReference>
<evidence type="ECO:0000313" key="5">
    <source>
        <dbReference type="EMBL" id="BCJ97704.1"/>
    </source>
</evidence>
<dbReference type="Pfam" id="PF00251">
    <property type="entry name" value="Glyco_hydro_32N"/>
    <property type="match status" value="1"/>
</dbReference>
<comment type="similarity">
    <text evidence="1">Belongs to the glycosyl hydrolase 32 family.</text>
</comment>
<evidence type="ECO:0000256" key="1">
    <source>
        <dbReference type="ARBA" id="ARBA00009902"/>
    </source>
</evidence>
<dbReference type="Proteomes" id="UP000515703">
    <property type="component" value="Chromosome"/>
</dbReference>
<dbReference type="AlphaFoldDB" id="A0A7I8DK30"/>
<reference evidence="5 6" key="2">
    <citation type="submission" date="2020-08" db="EMBL/GenBank/DDBJ databases">
        <authorList>
            <person name="Ueki A."/>
            <person name="Tonouchi A."/>
        </authorList>
    </citation>
    <scope>NUCLEOTIDE SEQUENCE [LARGE SCALE GENOMIC DNA]</scope>
    <source>
        <strain evidence="5 6">CTTW</strain>
    </source>
</reference>
<reference evidence="5 6" key="1">
    <citation type="submission" date="2020-08" db="EMBL/GenBank/DDBJ databases">
        <title>Draft genome sequencing of an Anaerocolumna strain isolated from anoxic soil subjected to BSD treatment.</title>
        <authorList>
            <person name="Uek A."/>
            <person name="Tonouchi A."/>
        </authorList>
    </citation>
    <scope>NUCLEOTIDE SEQUENCE [LARGE SCALE GENOMIC DNA]</scope>
    <source>
        <strain evidence="5 6">CTTW</strain>
    </source>
</reference>
<dbReference type="RefSeq" id="WP_185258105.1">
    <property type="nucleotide sequence ID" value="NZ_AP023368.1"/>
</dbReference>
<evidence type="ECO:0000256" key="3">
    <source>
        <dbReference type="ARBA" id="ARBA00023295"/>
    </source>
</evidence>
<proteinExistence type="inferred from homology"/>
<dbReference type="KEGG" id="acht:bsdcttw_07450"/>
<accession>A0A7I8DK30</accession>
<dbReference type="EMBL" id="AP023368">
    <property type="protein sequence ID" value="BCJ97704.1"/>
    <property type="molecule type" value="Genomic_DNA"/>
</dbReference>
<dbReference type="CDD" id="cd18622">
    <property type="entry name" value="GH32_Inu-like"/>
    <property type="match status" value="1"/>
</dbReference>
<dbReference type="SUPFAM" id="SSF75005">
    <property type="entry name" value="Arabinanase/levansucrase/invertase"/>
    <property type="match status" value="1"/>
</dbReference>
<evidence type="ECO:0000256" key="2">
    <source>
        <dbReference type="ARBA" id="ARBA00022801"/>
    </source>
</evidence>